<dbReference type="Pfam" id="PF14223">
    <property type="entry name" value="Retrotran_gag_2"/>
    <property type="match status" value="1"/>
</dbReference>
<reference evidence="1 2" key="1">
    <citation type="submission" date="2015-04" db="EMBL/GenBank/DDBJ databases">
        <title>Lasius niger genome sequencing.</title>
        <authorList>
            <person name="Konorov E.A."/>
            <person name="Nikitin M.A."/>
            <person name="Kirill M.V."/>
            <person name="Chang P."/>
        </authorList>
    </citation>
    <scope>NUCLEOTIDE SEQUENCE [LARGE SCALE GENOMIC DNA]</scope>
    <source>
        <tissue evidence="1">Whole</tissue>
    </source>
</reference>
<dbReference type="EMBL" id="LBMM01017012">
    <property type="protein sequence ID" value="KMQ84238.1"/>
    <property type="molecule type" value="Genomic_DNA"/>
</dbReference>
<dbReference type="OrthoDB" id="7614122at2759"/>
<sequence length="84" mass="9250">MHAAGTQHIEKLCDNNYEVWRMQIKSVLAYDLWGYVMGTIVKPEDAEAAAAWTTKDEKALALIVLGISKTESGHIMKQTTAKGA</sequence>
<name>A0A0J7K1B5_LASNI</name>
<dbReference type="PaxDb" id="67767-A0A0J7K1B5"/>
<organism evidence="1 2">
    <name type="scientific">Lasius niger</name>
    <name type="common">Black garden ant</name>
    <dbReference type="NCBI Taxonomy" id="67767"/>
    <lineage>
        <taxon>Eukaryota</taxon>
        <taxon>Metazoa</taxon>
        <taxon>Ecdysozoa</taxon>
        <taxon>Arthropoda</taxon>
        <taxon>Hexapoda</taxon>
        <taxon>Insecta</taxon>
        <taxon>Pterygota</taxon>
        <taxon>Neoptera</taxon>
        <taxon>Endopterygota</taxon>
        <taxon>Hymenoptera</taxon>
        <taxon>Apocrita</taxon>
        <taxon>Aculeata</taxon>
        <taxon>Formicoidea</taxon>
        <taxon>Formicidae</taxon>
        <taxon>Formicinae</taxon>
        <taxon>Lasius</taxon>
        <taxon>Lasius</taxon>
    </lineage>
</organism>
<dbReference type="AlphaFoldDB" id="A0A0J7K1B5"/>
<gene>
    <name evidence="1" type="ORF">RF55_18130</name>
</gene>
<evidence type="ECO:0000313" key="2">
    <source>
        <dbReference type="Proteomes" id="UP000036403"/>
    </source>
</evidence>
<proteinExistence type="predicted"/>
<protein>
    <submittedName>
        <fullName evidence="1">Retrovirus-related pol polyprotein from transposon tnt 1-94</fullName>
    </submittedName>
</protein>
<evidence type="ECO:0000313" key="1">
    <source>
        <dbReference type="EMBL" id="KMQ84238.1"/>
    </source>
</evidence>
<accession>A0A0J7K1B5</accession>
<dbReference type="Proteomes" id="UP000036403">
    <property type="component" value="Unassembled WGS sequence"/>
</dbReference>
<comment type="caution">
    <text evidence="1">The sequence shown here is derived from an EMBL/GenBank/DDBJ whole genome shotgun (WGS) entry which is preliminary data.</text>
</comment>
<keyword evidence="2" id="KW-1185">Reference proteome</keyword>